<keyword evidence="2" id="KW-1003">Cell membrane</keyword>
<dbReference type="PANTHER" id="PTHR30213:SF0">
    <property type="entry name" value="UPF0761 MEMBRANE PROTEIN YIHY"/>
    <property type="match status" value="1"/>
</dbReference>
<feature type="transmembrane region" description="Helical" evidence="7">
    <location>
        <begin position="140"/>
        <end position="160"/>
    </location>
</feature>
<organism evidence="8 9">
    <name type="scientific">Ruminococcus gauvreauii</name>
    <dbReference type="NCBI Taxonomy" id="438033"/>
    <lineage>
        <taxon>Bacteria</taxon>
        <taxon>Bacillati</taxon>
        <taxon>Bacillota</taxon>
        <taxon>Clostridia</taxon>
        <taxon>Eubacteriales</taxon>
        <taxon>Oscillospiraceae</taxon>
        <taxon>Ruminococcus</taxon>
    </lineage>
</organism>
<feature type="compositionally biased region" description="Acidic residues" evidence="6">
    <location>
        <begin position="300"/>
        <end position="317"/>
    </location>
</feature>
<evidence type="ECO:0000256" key="2">
    <source>
        <dbReference type="ARBA" id="ARBA00022475"/>
    </source>
</evidence>
<proteinExistence type="predicted"/>
<feature type="transmembrane region" description="Helical" evidence="7">
    <location>
        <begin position="38"/>
        <end position="59"/>
    </location>
</feature>
<keyword evidence="3 7" id="KW-0812">Transmembrane</keyword>
<sequence length="323" mass="36691">MKKNKIGFLKKLKNFANLIFGFTDRATRDHISAYAAQCSYFILLSFIPFILLLMTSVRYTPLTQNMILEAVVQIVPEDFQSFVKQIILEVYSKSLAVVPLTAIITLWTAGKGMQGLTNGLNSVYQVFETRNYVLARIRSAAYTLLFIAVIILTLIVLVFGNSIQEALSVSYPLIGEIAKSILQMRTGVSLAVLSVAFLLMYKFLPNRKATLKSQLPGAVISAVAWSVFSLIFSIYLEYFNVSNMYGSLTTLIMIMLWVYFCMFIVLLGAEINAYFEDKFRKLQQTAVEHLYMELRSFSSSDEDDEHEHEGDEDEDDKENLKKK</sequence>
<feature type="region of interest" description="Disordered" evidence="6">
    <location>
        <begin position="298"/>
        <end position="323"/>
    </location>
</feature>
<evidence type="ECO:0000313" key="9">
    <source>
        <dbReference type="Proteomes" id="UP001060164"/>
    </source>
</evidence>
<keyword evidence="4 7" id="KW-1133">Transmembrane helix</keyword>
<dbReference type="Proteomes" id="UP001060164">
    <property type="component" value="Chromosome"/>
</dbReference>
<evidence type="ECO:0000256" key="4">
    <source>
        <dbReference type="ARBA" id="ARBA00022989"/>
    </source>
</evidence>
<evidence type="ECO:0000313" key="8">
    <source>
        <dbReference type="EMBL" id="UWP59329.1"/>
    </source>
</evidence>
<evidence type="ECO:0000256" key="5">
    <source>
        <dbReference type="ARBA" id="ARBA00023136"/>
    </source>
</evidence>
<accession>A0ABY5VG10</accession>
<gene>
    <name evidence="8" type="ORF">NQ502_18540</name>
</gene>
<name>A0ABY5VG10_9FIRM</name>
<feature type="transmembrane region" description="Helical" evidence="7">
    <location>
        <begin position="248"/>
        <end position="275"/>
    </location>
</feature>
<comment type="subcellular location">
    <subcellularLocation>
        <location evidence="1">Cell membrane</location>
        <topology evidence="1">Multi-pass membrane protein</topology>
    </subcellularLocation>
</comment>
<evidence type="ECO:0000256" key="7">
    <source>
        <dbReference type="SAM" id="Phobius"/>
    </source>
</evidence>
<evidence type="ECO:0000256" key="6">
    <source>
        <dbReference type="SAM" id="MobiDB-lite"/>
    </source>
</evidence>
<feature type="transmembrane region" description="Helical" evidence="7">
    <location>
        <begin position="180"/>
        <end position="203"/>
    </location>
</feature>
<evidence type="ECO:0000256" key="1">
    <source>
        <dbReference type="ARBA" id="ARBA00004651"/>
    </source>
</evidence>
<keyword evidence="5 7" id="KW-0472">Membrane</keyword>
<dbReference type="NCBIfam" id="TIGR00765">
    <property type="entry name" value="yihY_not_rbn"/>
    <property type="match status" value="1"/>
</dbReference>
<reference evidence="8" key="1">
    <citation type="journal article" date="2022" name="Cell">
        <title>Design, construction, and in vivo augmentation of a complex gut microbiome.</title>
        <authorList>
            <person name="Cheng A.G."/>
            <person name="Ho P.Y."/>
            <person name="Aranda-Diaz A."/>
            <person name="Jain S."/>
            <person name="Yu F.B."/>
            <person name="Meng X."/>
            <person name="Wang M."/>
            <person name="Iakiviak M."/>
            <person name="Nagashima K."/>
            <person name="Zhao A."/>
            <person name="Murugkar P."/>
            <person name="Patil A."/>
            <person name="Atabakhsh K."/>
            <person name="Weakley A."/>
            <person name="Yan J."/>
            <person name="Brumbaugh A.R."/>
            <person name="Higginbottom S."/>
            <person name="Dimas A."/>
            <person name="Shiver A.L."/>
            <person name="Deutschbauer A."/>
            <person name="Neff N."/>
            <person name="Sonnenburg J.L."/>
            <person name="Huang K.C."/>
            <person name="Fischbach M.A."/>
        </authorList>
    </citation>
    <scope>NUCLEOTIDE SEQUENCE</scope>
    <source>
        <strain evidence="8">DSM 19829</strain>
    </source>
</reference>
<keyword evidence="9" id="KW-1185">Reference proteome</keyword>
<dbReference type="EMBL" id="CP102290">
    <property type="protein sequence ID" value="UWP59329.1"/>
    <property type="molecule type" value="Genomic_DNA"/>
</dbReference>
<dbReference type="PANTHER" id="PTHR30213">
    <property type="entry name" value="INNER MEMBRANE PROTEIN YHJD"/>
    <property type="match status" value="1"/>
</dbReference>
<dbReference type="RefSeq" id="WP_028527953.1">
    <property type="nucleotide sequence ID" value="NZ_CABLBR010000006.1"/>
</dbReference>
<feature type="transmembrane region" description="Helical" evidence="7">
    <location>
        <begin position="215"/>
        <end position="236"/>
    </location>
</feature>
<dbReference type="Pfam" id="PF03631">
    <property type="entry name" value="Virul_fac_BrkB"/>
    <property type="match status" value="1"/>
</dbReference>
<evidence type="ECO:0000256" key="3">
    <source>
        <dbReference type="ARBA" id="ARBA00022692"/>
    </source>
</evidence>
<dbReference type="PIRSF" id="PIRSF035875">
    <property type="entry name" value="RNase_BN"/>
    <property type="match status" value="1"/>
</dbReference>
<feature type="transmembrane region" description="Helical" evidence="7">
    <location>
        <begin position="90"/>
        <end position="109"/>
    </location>
</feature>
<dbReference type="InterPro" id="IPR017039">
    <property type="entry name" value="Virul_fac_BrkB"/>
</dbReference>
<protein>
    <submittedName>
        <fullName evidence="8">YihY/virulence factor BrkB family protein</fullName>
    </submittedName>
</protein>